<evidence type="ECO:0000313" key="6">
    <source>
        <dbReference type="EMBL" id="XCC95047.1"/>
    </source>
</evidence>
<dbReference type="Gene3D" id="3.10.105.10">
    <property type="entry name" value="Dipeptide-binding Protein, Domain 3"/>
    <property type="match status" value="1"/>
</dbReference>
<dbReference type="InterPro" id="IPR030678">
    <property type="entry name" value="Peptide/Ni-bd"/>
</dbReference>
<organism evidence="6">
    <name type="scientific">Alloyangia sp. H15</name>
    <dbReference type="NCBI Taxonomy" id="3029062"/>
    <lineage>
        <taxon>Bacteria</taxon>
        <taxon>Pseudomonadati</taxon>
        <taxon>Pseudomonadota</taxon>
        <taxon>Alphaproteobacteria</taxon>
        <taxon>Rhodobacterales</taxon>
        <taxon>Roseobacteraceae</taxon>
        <taxon>Alloyangia</taxon>
    </lineage>
</organism>
<dbReference type="InterPro" id="IPR039424">
    <property type="entry name" value="SBP_5"/>
</dbReference>
<accession>A0AAU8AJV8</accession>
<evidence type="ECO:0000256" key="1">
    <source>
        <dbReference type="ARBA" id="ARBA00004418"/>
    </source>
</evidence>
<dbReference type="SUPFAM" id="SSF53850">
    <property type="entry name" value="Periplasmic binding protein-like II"/>
    <property type="match status" value="1"/>
</dbReference>
<dbReference type="GO" id="GO:0042884">
    <property type="term" value="P:microcin transport"/>
    <property type="evidence" value="ECO:0007669"/>
    <property type="project" value="TreeGrafter"/>
</dbReference>
<gene>
    <name evidence="6" type="ORF">PVT71_13070</name>
</gene>
<sequence>MKPALTALALFTGFAASAEPMHGIAMYGAPALPATFDHLPYVNPEAPKGGRIVTGEVGSFDSLNPHILKGTVPWQLRFLAYESLMGRSWDEPFTLYCLICETVETPPDRSWVEFTLRPEAKFSDGTPVTVEDVIWSFNILGTEGHPRYQGTYSRIEKIEQTGEHSLRFTFNVEDRELALIVGMRPILKKAQWEGKDFAASGLDVVPITTAPYVVDQFEAGRYVSLKRNPDYWGKDVPFMKGQANLDEVRMEFFGDGTAMFEAFKAGLLNSNRELNSEKWETQYNFPAVQNGDVVKSVIPHGRPSGMTGFVMNTRRPGFDDWRVREAMIQLFNFEYINETLTGGRQPRITSYFSNSELAMQPGPASGRVKELLTPFADSLLPGTLEGYQMPKGDGSARNRAGLGKAMELMQEAGYTVQDGVMMTPQGQPFQFDIVLPQGETEAGSMIDIYVQALERLGIKVRVDTVDSAQFNARSASFDFDMTWFRRGISLSPGNEQRLYWGSEAADQEGSRNLMGVKSPAVDALIEDLLTATSREDFLAATRALDRVLTAGRYVIPTYEWNQSWIAHAKQLTYAEPTPVYGDWIDWQPNAWWWEEKN</sequence>
<feature type="chain" id="PRO_5043616570" evidence="4">
    <location>
        <begin position="19"/>
        <end position="597"/>
    </location>
</feature>
<dbReference type="Gene3D" id="3.40.190.10">
    <property type="entry name" value="Periplasmic binding protein-like II"/>
    <property type="match status" value="1"/>
</dbReference>
<comment type="subcellular location">
    <subcellularLocation>
        <location evidence="1">Periplasm</location>
    </subcellularLocation>
</comment>
<evidence type="ECO:0000256" key="3">
    <source>
        <dbReference type="ARBA" id="ARBA00022729"/>
    </source>
</evidence>
<feature type="domain" description="Solute-binding protein family 5" evidence="5">
    <location>
        <begin position="101"/>
        <end position="503"/>
    </location>
</feature>
<dbReference type="AlphaFoldDB" id="A0AAU8AJV8"/>
<dbReference type="GO" id="GO:0043190">
    <property type="term" value="C:ATP-binding cassette (ABC) transporter complex"/>
    <property type="evidence" value="ECO:0007669"/>
    <property type="project" value="InterPro"/>
</dbReference>
<reference evidence="6" key="1">
    <citation type="submission" date="2023-02" db="EMBL/GenBank/DDBJ databases">
        <title>Description and genomic characterization of Salipiger bruguierae sp. nov., isolated from the sediment of mangrove plant Bruguiera sexangula.</title>
        <authorList>
            <person name="Long M."/>
        </authorList>
    </citation>
    <scope>NUCLEOTIDE SEQUENCE</scope>
    <source>
        <strain evidence="6">H15</strain>
    </source>
</reference>
<dbReference type="PANTHER" id="PTHR30290:SF64">
    <property type="entry name" value="ABC TRANSPORTER PERIPLASMIC BINDING PROTEIN"/>
    <property type="match status" value="1"/>
</dbReference>
<dbReference type="GO" id="GO:0030288">
    <property type="term" value="C:outer membrane-bounded periplasmic space"/>
    <property type="evidence" value="ECO:0007669"/>
    <property type="project" value="TreeGrafter"/>
</dbReference>
<evidence type="ECO:0000259" key="5">
    <source>
        <dbReference type="Pfam" id="PF00496"/>
    </source>
</evidence>
<name>A0AAU8AJV8_9RHOB</name>
<evidence type="ECO:0000256" key="4">
    <source>
        <dbReference type="SAM" id="SignalP"/>
    </source>
</evidence>
<dbReference type="RefSeq" id="WP_353473881.1">
    <property type="nucleotide sequence ID" value="NZ_CP123384.1"/>
</dbReference>
<dbReference type="InterPro" id="IPR000914">
    <property type="entry name" value="SBP_5_dom"/>
</dbReference>
<protein>
    <submittedName>
        <fullName evidence="6">Extracellular solute-binding protein</fullName>
    </submittedName>
</protein>
<proteinExistence type="inferred from homology"/>
<dbReference type="GO" id="GO:0015833">
    <property type="term" value="P:peptide transport"/>
    <property type="evidence" value="ECO:0007669"/>
    <property type="project" value="TreeGrafter"/>
</dbReference>
<dbReference type="CDD" id="cd08497">
    <property type="entry name" value="MbnE-like"/>
    <property type="match status" value="1"/>
</dbReference>
<evidence type="ECO:0000256" key="2">
    <source>
        <dbReference type="ARBA" id="ARBA00005695"/>
    </source>
</evidence>
<dbReference type="EMBL" id="CP123384">
    <property type="protein sequence ID" value="XCC95047.1"/>
    <property type="molecule type" value="Genomic_DNA"/>
</dbReference>
<comment type="similarity">
    <text evidence="2">Belongs to the bacterial solute-binding protein 5 family.</text>
</comment>
<dbReference type="Pfam" id="PF00496">
    <property type="entry name" value="SBP_bac_5"/>
    <property type="match status" value="1"/>
</dbReference>
<dbReference type="GO" id="GO:1904680">
    <property type="term" value="F:peptide transmembrane transporter activity"/>
    <property type="evidence" value="ECO:0007669"/>
    <property type="project" value="TreeGrafter"/>
</dbReference>
<dbReference type="PIRSF" id="PIRSF002741">
    <property type="entry name" value="MppA"/>
    <property type="match status" value="1"/>
</dbReference>
<feature type="signal peptide" evidence="4">
    <location>
        <begin position="1"/>
        <end position="18"/>
    </location>
</feature>
<dbReference type="PANTHER" id="PTHR30290">
    <property type="entry name" value="PERIPLASMIC BINDING COMPONENT OF ABC TRANSPORTER"/>
    <property type="match status" value="1"/>
</dbReference>
<keyword evidence="3 4" id="KW-0732">Signal</keyword>